<evidence type="ECO:0000313" key="1">
    <source>
        <dbReference type="EMBL" id="MBX38245.1"/>
    </source>
</evidence>
<name>A0A2P2N729_RHIMU</name>
<reference evidence="1" key="1">
    <citation type="submission" date="2018-02" db="EMBL/GenBank/DDBJ databases">
        <title>Rhizophora mucronata_Transcriptome.</title>
        <authorList>
            <person name="Meera S.P."/>
            <person name="Sreeshan A."/>
            <person name="Augustine A."/>
        </authorList>
    </citation>
    <scope>NUCLEOTIDE SEQUENCE</scope>
    <source>
        <tissue evidence="1">Leaf</tissue>
    </source>
</reference>
<dbReference type="AlphaFoldDB" id="A0A2P2N729"/>
<sequence length="50" mass="6238">MFIVHLFGYRCHRWVFCCYTCHLHSSLRFFFPLFDSHYKFYNLPKNEGKT</sequence>
<protein>
    <submittedName>
        <fullName evidence="1">Uncharacterized protein</fullName>
    </submittedName>
</protein>
<dbReference type="EMBL" id="GGEC01057761">
    <property type="protein sequence ID" value="MBX38245.1"/>
    <property type="molecule type" value="Transcribed_RNA"/>
</dbReference>
<proteinExistence type="predicted"/>
<accession>A0A2P2N729</accession>
<organism evidence="1">
    <name type="scientific">Rhizophora mucronata</name>
    <name type="common">Asiatic mangrove</name>
    <dbReference type="NCBI Taxonomy" id="61149"/>
    <lineage>
        <taxon>Eukaryota</taxon>
        <taxon>Viridiplantae</taxon>
        <taxon>Streptophyta</taxon>
        <taxon>Embryophyta</taxon>
        <taxon>Tracheophyta</taxon>
        <taxon>Spermatophyta</taxon>
        <taxon>Magnoliopsida</taxon>
        <taxon>eudicotyledons</taxon>
        <taxon>Gunneridae</taxon>
        <taxon>Pentapetalae</taxon>
        <taxon>rosids</taxon>
        <taxon>fabids</taxon>
        <taxon>Malpighiales</taxon>
        <taxon>Rhizophoraceae</taxon>
        <taxon>Rhizophora</taxon>
    </lineage>
</organism>